<proteinExistence type="predicted"/>
<keyword evidence="2" id="KW-1185">Reference proteome</keyword>
<name>A0ABU9C3D1_9BURK</name>
<sequence length="125" mass="13883">MSTARRPERWAVDAGEADVAVLTIPAVLHHDRVFDLDVRMEVRVPDLDGATSTSSASHGLSVELDGRREWSRDIASSNPGQTDSLDYHCRREVPAGEPLRVRVQTRVQGVRRRSLIIEALESIDA</sequence>
<comment type="caution">
    <text evidence="1">The sequence shown here is derived from an EMBL/GenBank/DDBJ whole genome shotgun (WGS) entry which is preliminary data.</text>
</comment>
<dbReference type="RefSeq" id="WP_341398662.1">
    <property type="nucleotide sequence ID" value="NZ_JBBUTI010000005.1"/>
</dbReference>
<evidence type="ECO:0000313" key="2">
    <source>
        <dbReference type="Proteomes" id="UP001379945"/>
    </source>
</evidence>
<dbReference type="EMBL" id="JBBUTI010000005">
    <property type="protein sequence ID" value="MEK8046374.1"/>
    <property type="molecule type" value="Genomic_DNA"/>
</dbReference>
<dbReference type="Proteomes" id="UP001379945">
    <property type="component" value="Unassembled WGS sequence"/>
</dbReference>
<organism evidence="1 2">
    <name type="scientific">Ideonella margarita</name>
    <dbReference type="NCBI Taxonomy" id="2984191"/>
    <lineage>
        <taxon>Bacteria</taxon>
        <taxon>Pseudomonadati</taxon>
        <taxon>Pseudomonadota</taxon>
        <taxon>Betaproteobacteria</taxon>
        <taxon>Burkholderiales</taxon>
        <taxon>Sphaerotilaceae</taxon>
        <taxon>Ideonella</taxon>
    </lineage>
</organism>
<evidence type="ECO:0000313" key="1">
    <source>
        <dbReference type="EMBL" id="MEK8046374.1"/>
    </source>
</evidence>
<accession>A0ABU9C3D1</accession>
<protein>
    <submittedName>
        <fullName evidence="1">Uncharacterized protein</fullName>
    </submittedName>
</protein>
<gene>
    <name evidence="1" type="ORF">AACH00_08470</name>
</gene>
<reference evidence="1 2" key="1">
    <citation type="submission" date="2024-04" db="EMBL/GenBank/DDBJ databases">
        <title>Novel species of the genus Ideonella isolated from streams.</title>
        <authorList>
            <person name="Lu H."/>
        </authorList>
    </citation>
    <scope>NUCLEOTIDE SEQUENCE [LARGE SCALE GENOMIC DNA]</scope>
    <source>
        <strain evidence="1 2">LYT19W</strain>
    </source>
</reference>